<proteinExistence type="predicted"/>
<accession>A0A101EMX5</accession>
<evidence type="ECO:0000313" key="1">
    <source>
        <dbReference type="EMBL" id="KUK18245.1"/>
    </source>
</evidence>
<dbReference type="Proteomes" id="UP000053911">
    <property type="component" value="Unassembled WGS sequence"/>
</dbReference>
<dbReference type="AlphaFoldDB" id="A0A101EMX5"/>
<reference evidence="2" key="1">
    <citation type="journal article" date="2015" name="MBio">
        <title>Genome-Resolved Metagenomic Analysis Reveals Roles for Candidate Phyla and Other Microbial Community Members in Biogeochemical Transformations in Oil Reservoirs.</title>
        <authorList>
            <person name="Hu P."/>
            <person name="Tom L."/>
            <person name="Singh A."/>
            <person name="Thomas B.C."/>
            <person name="Baker B.J."/>
            <person name="Piceno Y.M."/>
            <person name="Andersen G.L."/>
            <person name="Banfield J.F."/>
        </authorList>
    </citation>
    <scope>NUCLEOTIDE SEQUENCE [LARGE SCALE GENOMIC DNA]</scope>
</reference>
<sequence length="53" mass="6278">MREILIETKEYSLYNTGSGIKYTEVYSKDFKLELPVIINDNLDNVFTPKKHRL</sequence>
<name>A0A101EMX5_9EURY</name>
<dbReference type="PATRIC" id="fig|172049.5.peg.1154"/>
<organism evidence="1 2">
    <name type="scientific">Thermococcus sibiricus</name>
    <dbReference type="NCBI Taxonomy" id="172049"/>
    <lineage>
        <taxon>Archaea</taxon>
        <taxon>Methanobacteriati</taxon>
        <taxon>Methanobacteriota</taxon>
        <taxon>Thermococci</taxon>
        <taxon>Thermococcales</taxon>
        <taxon>Thermococcaceae</taxon>
        <taxon>Thermococcus</taxon>
    </lineage>
</organism>
<evidence type="ECO:0000313" key="2">
    <source>
        <dbReference type="Proteomes" id="UP000053911"/>
    </source>
</evidence>
<dbReference type="EMBL" id="LGFD01000006">
    <property type="protein sequence ID" value="KUK18245.1"/>
    <property type="molecule type" value="Genomic_DNA"/>
</dbReference>
<gene>
    <name evidence="1" type="ORF">XD54_0493</name>
</gene>
<comment type="caution">
    <text evidence="1">The sequence shown here is derived from an EMBL/GenBank/DDBJ whole genome shotgun (WGS) entry which is preliminary data.</text>
</comment>
<protein>
    <submittedName>
        <fullName evidence="1">Uncharacterized protein</fullName>
    </submittedName>
</protein>